<dbReference type="Proteomes" id="UP000694387">
    <property type="component" value="Chromosome 8"/>
</dbReference>
<accession>A0A8C4LN91</accession>
<proteinExistence type="predicted"/>
<name>A0A8C4LN91_EQUAS</name>
<reference evidence="1" key="3">
    <citation type="submission" date="2025-09" db="UniProtKB">
        <authorList>
            <consortium name="Ensembl"/>
        </authorList>
    </citation>
    <scope>IDENTIFICATION</scope>
</reference>
<keyword evidence="2" id="KW-1185">Reference proteome</keyword>
<reference evidence="1 2" key="1">
    <citation type="journal article" date="2020" name="Nat. Commun.">
        <title>Donkey genomes provide new insights into domestication and selection for coat color.</title>
        <authorList>
            <person name="Wang"/>
            <person name="C."/>
            <person name="Li"/>
            <person name="H."/>
            <person name="Guo"/>
            <person name="Y."/>
            <person name="Huang"/>
            <person name="J."/>
            <person name="Sun"/>
            <person name="Y."/>
            <person name="Min"/>
            <person name="J."/>
            <person name="Wang"/>
            <person name="J."/>
            <person name="Fang"/>
            <person name="X."/>
            <person name="Zhao"/>
            <person name="Z."/>
            <person name="Wang"/>
            <person name="S."/>
            <person name="Zhang"/>
            <person name="Y."/>
            <person name="Liu"/>
            <person name="Q."/>
            <person name="Jiang"/>
            <person name="Q."/>
            <person name="Wang"/>
            <person name="X."/>
            <person name="Guo"/>
            <person name="Y."/>
            <person name="Yang"/>
            <person name="C."/>
            <person name="Wang"/>
            <person name="Y."/>
            <person name="Tian"/>
            <person name="F."/>
            <person name="Zhuang"/>
            <person name="G."/>
            <person name="Fan"/>
            <person name="Y."/>
            <person name="Gao"/>
            <person name="Q."/>
            <person name="Li"/>
            <person name="Y."/>
            <person name="Ju"/>
            <person name="Z."/>
            <person name="Li"/>
            <person name="J."/>
            <person name="Li"/>
            <person name="R."/>
            <person name="Hou"/>
            <person name="M."/>
            <person name="Yang"/>
            <person name="G."/>
            <person name="Liu"/>
            <person name="G."/>
            <person name="Liu"/>
            <person name="W."/>
            <person name="Guo"/>
            <person name="J."/>
            <person name="Pan"/>
            <person name="S."/>
            <person name="Fan"/>
            <person name="G."/>
            <person name="Zhang"/>
            <person name="W."/>
            <person name="Zhang"/>
            <person name="R."/>
            <person name="Yu"/>
            <person name="J."/>
            <person name="Zhang"/>
            <person name="X."/>
            <person name="Yin"/>
            <person name="Q."/>
            <person name="Ji"/>
            <person name="C."/>
            <person name="Jin"/>
            <person name="Y."/>
            <person name="Yue"/>
            <person name="G."/>
            <person name="Liu"/>
            <person name="M."/>
            <person name="Xu"/>
            <person name="J."/>
            <person name="Liu"/>
            <person name="S."/>
            <person name="Jordana"/>
            <person name="J."/>
            <person name="Noce"/>
            <person name="A."/>
            <person name="Amills"/>
            <person name="M."/>
            <person name="Wu"/>
            <person name="D.D."/>
            <person name="Li"/>
            <person name="S."/>
            <person name="Zhou"/>
            <person name="X. and Zhong"/>
            <person name="J."/>
        </authorList>
    </citation>
    <scope>NUCLEOTIDE SEQUENCE [LARGE SCALE GENOMIC DNA]</scope>
</reference>
<dbReference type="GeneTree" id="ENSGT00970000193590"/>
<dbReference type="Ensembl" id="ENSEAST00005013701.2">
    <property type="protein sequence ID" value="ENSEASP00005012613.2"/>
    <property type="gene ID" value="ENSEASG00005008804.2"/>
</dbReference>
<reference evidence="1" key="2">
    <citation type="submission" date="2025-08" db="UniProtKB">
        <authorList>
            <consortium name="Ensembl"/>
        </authorList>
    </citation>
    <scope>IDENTIFICATION</scope>
</reference>
<sequence length="77" mass="9387">LFQTHIFLIPTWRQPKCPSMDEWIKKMWFIYTVEYYSARKKDKIMPFATAWIDLEDIKLSKISQTEKDKYHVISLIC</sequence>
<dbReference type="AlphaFoldDB" id="A0A8C4LN91"/>
<protein>
    <recommendedName>
        <fullName evidence="3">DUF1725 domain-containing protein</fullName>
    </recommendedName>
</protein>
<evidence type="ECO:0000313" key="1">
    <source>
        <dbReference type="Ensembl" id="ENSEASP00005012613.2"/>
    </source>
</evidence>
<evidence type="ECO:0000313" key="2">
    <source>
        <dbReference type="Proteomes" id="UP000694387"/>
    </source>
</evidence>
<evidence type="ECO:0008006" key="3">
    <source>
        <dbReference type="Google" id="ProtNLM"/>
    </source>
</evidence>
<organism evidence="1 2">
    <name type="scientific">Equus asinus</name>
    <name type="common">Donkey</name>
    <name type="synonym">Equus africanus asinus</name>
    <dbReference type="NCBI Taxonomy" id="9793"/>
    <lineage>
        <taxon>Eukaryota</taxon>
        <taxon>Metazoa</taxon>
        <taxon>Chordata</taxon>
        <taxon>Craniata</taxon>
        <taxon>Vertebrata</taxon>
        <taxon>Euteleostomi</taxon>
        <taxon>Mammalia</taxon>
        <taxon>Eutheria</taxon>
        <taxon>Laurasiatheria</taxon>
        <taxon>Perissodactyla</taxon>
        <taxon>Equidae</taxon>
        <taxon>Equus</taxon>
    </lineage>
</organism>